<dbReference type="EMBL" id="BPLR01008028">
    <property type="protein sequence ID" value="GIY21548.1"/>
    <property type="molecule type" value="Genomic_DNA"/>
</dbReference>
<evidence type="ECO:0000313" key="1">
    <source>
        <dbReference type="EMBL" id="GIY21548.1"/>
    </source>
</evidence>
<dbReference type="AlphaFoldDB" id="A0AAV4RGV4"/>
<organism evidence="1 2">
    <name type="scientific">Caerostris extrusa</name>
    <name type="common">Bark spider</name>
    <name type="synonym">Caerostris bankana</name>
    <dbReference type="NCBI Taxonomy" id="172846"/>
    <lineage>
        <taxon>Eukaryota</taxon>
        <taxon>Metazoa</taxon>
        <taxon>Ecdysozoa</taxon>
        <taxon>Arthropoda</taxon>
        <taxon>Chelicerata</taxon>
        <taxon>Arachnida</taxon>
        <taxon>Araneae</taxon>
        <taxon>Araneomorphae</taxon>
        <taxon>Entelegynae</taxon>
        <taxon>Araneoidea</taxon>
        <taxon>Araneidae</taxon>
        <taxon>Caerostris</taxon>
    </lineage>
</organism>
<reference evidence="1 2" key="1">
    <citation type="submission" date="2021-06" db="EMBL/GenBank/DDBJ databases">
        <title>Caerostris extrusa draft genome.</title>
        <authorList>
            <person name="Kono N."/>
            <person name="Arakawa K."/>
        </authorList>
    </citation>
    <scope>NUCLEOTIDE SEQUENCE [LARGE SCALE GENOMIC DNA]</scope>
</reference>
<gene>
    <name evidence="1" type="ORF">CEXT_637621</name>
</gene>
<keyword evidence="2" id="KW-1185">Reference proteome</keyword>
<accession>A0AAV4RGV4</accession>
<name>A0AAV4RGV4_CAEEX</name>
<protein>
    <submittedName>
        <fullName evidence="1">Uncharacterized protein</fullName>
    </submittedName>
</protein>
<sequence>MLIPAACSDYRCRLAVLQATHFNQVDKLVVTDQGGKRNFAASISECARPQIPGCEALSFLCQWRRRKVLSMGRDTASFRVAVALY</sequence>
<dbReference type="Proteomes" id="UP001054945">
    <property type="component" value="Unassembled WGS sequence"/>
</dbReference>
<comment type="caution">
    <text evidence="1">The sequence shown here is derived from an EMBL/GenBank/DDBJ whole genome shotgun (WGS) entry which is preliminary data.</text>
</comment>
<evidence type="ECO:0000313" key="2">
    <source>
        <dbReference type="Proteomes" id="UP001054945"/>
    </source>
</evidence>
<proteinExistence type="predicted"/>